<feature type="transmembrane region" description="Helical" evidence="1">
    <location>
        <begin position="222"/>
        <end position="244"/>
    </location>
</feature>
<gene>
    <name evidence="2" type="ORF">RM572_12945</name>
</gene>
<comment type="caution">
    <text evidence="2">The sequence shown here is derived from an EMBL/GenBank/DDBJ whole genome shotgun (WGS) entry which is preliminary data.</text>
</comment>
<evidence type="ECO:0000313" key="3">
    <source>
        <dbReference type="Proteomes" id="UP001183414"/>
    </source>
</evidence>
<sequence>MRPGVLLGDAVLRGDRFVHLVKNTGDGRSFELGPREHHLLSRMDGTRTLAELGRGYAEAFGRRLGDGNWTQLLTLLGSRGLLVGGPAADPPEEEAKPSTGTLRMVADADATARRLHRAVGFLLHPLCLLPLLAAVLAMETMLVLRADEVLEGTAATFANPVLITGAALLMWLSTALHELAHGVVAVRFGGTVGEIGLRWKPVPIMYCSVENYLFLPRRRDRIFTAVAGAVANLLFLLPFCALWLFVPVDDATRDGLAGLLLIGTVQALAMLLPLPPLDGYKVVSQAAGATALAASSRDYLRLALRRDPAAKRYPRRARAVYTAYGLGSTAVVAGLAVLAALLVASLFHP</sequence>
<keyword evidence="1" id="KW-0812">Transmembrane</keyword>
<name>A0ABU2NRR8_9ACTN</name>
<dbReference type="EMBL" id="JAVREQ010000010">
    <property type="protein sequence ID" value="MDT0379674.1"/>
    <property type="molecule type" value="Genomic_DNA"/>
</dbReference>
<reference evidence="3" key="1">
    <citation type="submission" date="2023-07" db="EMBL/GenBank/DDBJ databases">
        <title>30 novel species of actinomycetes from the DSMZ collection.</title>
        <authorList>
            <person name="Nouioui I."/>
        </authorList>
    </citation>
    <scope>NUCLEOTIDE SEQUENCE [LARGE SCALE GENOMIC DNA]</scope>
    <source>
        <strain evidence="3">DSM 42041</strain>
    </source>
</reference>
<organism evidence="2 3">
    <name type="scientific">Streptomyces hazeniae</name>
    <dbReference type="NCBI Taxonomy" id="3075538"/>
    <lineage>
        <taxon>Bacteria</taxon>
        <taxon>Bacillati</taxon>
        <taxon>Actinomycetota</taxon>
        <taxon>Actinomycetes</taxon>
        <taxon>Kitasatosporales</taxon>
        <taxon>Streptomycetaceae</taxon>
        <taxon>Streptomyces</taxon>
    </lineage>
</organism>
<evidence type="ECO:0000313" key="2">
    <source>
        <dbReference type="EMBL" id="MDT0379674.1"/>
    </source>
</evidence>
<keyword evidence="1" id="KW-1133">Transmembrane helix</keyword>
<feature type="transmembrane region" description="Helical" evidence="1">
    <location>
        <begin position="154"/>
        <end position="172"/>
    </location>
</feature>
<dbReference type="CDD" id="cd05709">
    <property type="entry name" value="S2P-M50"/>
    <property type="match status" value="1"/>
</dbReference>
<evidence type="ECO:0000256" key="1">
    <source>
        <dbReference type="SAM" id="Phobius"/>
    </source>
</evidence>
<dbReference type="Proteomes" id="UP001183414">
    <property type="component" value="Unassembled WGS sequence"/>
</dbReference>
<keyword evidence="3" id="KW-1185">Reference proteome</keyword>
<feature type="transmembrane region" description="Helical" evidence="1">
    <location>
        <begin position="256"/>
        <end position="274"/>
    </location>
</feature>
<accession>A0ABU2NRR8</accession>
<keyword evidence="1" id="KW-0472">Membrane</keyword>
<dbReference type="RefSeq" id="WP_311673615.1">
    <property type="nucleotide sequence ID" value="NZ_JAVREQ010000010.1"/>
</dbReference>
<protein>
    <submittedName>
        <fullName evidence="2">M50 family metallopeptidase</fullName>
    </submittedName>
</protein>
<feature type="transmembrane region" description="Helical" evidence="1">
    <location>
        <begin position="121"/>
        <end position="142"/>
    </location>
</feature>
<proteinExistence type="predicted"/>
<feature type="transmembrane region" description="Helical" evidence="1">
    <location>
        <begin position="321"/>
        <end position="347"/>
    </location>
</feature>